<name>A0A126T771_9GAMM</name>
<dbReference type="InterPro" id="IPR048300">
    <property type="entry name" value="TACO1_YebC-like_2nd/3rd_dom"/>
</dbReference>
<comment type="similarity">
    <text evidence="1 6">Belongs to the TACO1 family.</text>
</comment>
<dbReference type="GO" id="GO:0006355">
    <property type="term" value="P:regulation of DNA-templated transcription"/>
    <property type="evidence" value="ECO:0007669"/>
    <property type="project" value="UniProtKB-UniRule"/>
</dbReference>
<dbReference type="STRING" id="1538553.JT25_014195"/>
<dbReference type="Pfam" id="PF20772">
    <property type="entry name" value="TACO1_YebC_N"/>
    <property type="match status" value="1"/>
</dbReference>
<organism evidence="9 10">
    <name type="scientific">Methylomonas denitrificans</name>
    <dbReference type="NCBI Taxonomy" id="1538553"/>
    <lineage>
        <taxon>Bacteria</taxon>
        <taxon>Pseudomonadati</taxon>
        <taxon>Pseudomonadota</taxon>
        <taxon>Gammaproteobacteria</taxon>
        <taxon>Methylococcales</taxon>
        <taxon>Methylococcaceae</taxon>
        <taxon>Methylomonas</taxon>
    </lineage>
</organism>
<evidence type="ECO:0000313" key="9">
    <source>
        <dbReference type="EMBL" id="AMK77614.1"/>
    </source>
</evidence>
<dbReference type="Pfam" id="PF01709">
    <property type="entry name" value="Transcrip_reg"/>
    <property type="match status" value="1"/>
</dbReference>
<sequence length="249" mass="26737">MAGHSKWANIKHRKGAQDAKRGKIFTKLIREITVAAKGSGGGDPSNNPSLRTAIDKALGANMKRDTIDNTIKKAIGAVDGVVYEEVRYEGYGPGGTAVMVNCLTDNRNRTVADVRHAFSKAGGNLGTDGSVAYMFRKVGIISYSNAFDEDALMEAAMEAGAEDVVTNDGSIDVFTTPEDYMAVKEAMVAAGFEPENAEVTMHADVKTELDSESAEKMLKLIDRLEDLDDVQDVYSNADISDDIMTALDA</sequence>
<evidence type="ECO:0000313" key="10">
    <source>
        <dbReference type="Proteomes" id="UP000030512"/>
    </source>
</evidence>
<evidence type="ECO:0000256" key="6">
    <source>
        <dbReference type="HAMAP-Rule" id="MF_00693"/>
    </source>
</evidence>
<dbReference type="NCBIfam" id="NF001030">
    <property type="entry name" value="PRK00110.1"/>
    <property type="match status" value="1"/>
</dbReference>
<dbReference type="AlphaFoldDB" id="A0A126T771"/>
<gene>
    <name evidence="9" type="ORF">JT25_014195</name>
</gene>
<dbReference type="KEGG" id="mdn:JT25_014195"/>
<evidence type="ECO:0000259" key="7">
    <source>
        <dbReference type="Pfam" id="PF01709"/>
    </source>
</evidence>
<dbReference type="InterPro" id="IPR029072">
    <property type="entry name" value="YebC-like"/>
</dbReference>
<dbReference type="NCBIfam" id="NF009044">
    <property type="entry name" value="PRK12378.1"/>
    <property type="match status" value="1"/>
</dbReference>
<dbReference type="GO" id="GO:0005829">
    <property type="term" value="C:cytosol"/>
    <property type="evidence" value="ECO:0007669"/>
    <property type="project" value="TreeGrafter"/>
</dbReference>
<dbReference type="NCBIfam" id="TIGR01033">
    <property type="entry name" value="YebC/PmpR family DNA-binding transcriptional regulator"/>
    <property type="match status" value="1"/>
</dbReference>
<dbReference type="FunFam" id="3.30.70.980:FF:000002">
    <property type="entry name" value="Probable transcriptional regulatory protein YebC"/>
    <property type="match status" value="1"/>
</dbReference>
<evidence type="ECO:0000256" key="5">
    <source>
        <dbReference type="ARBA" id="ARBA00023163"/>
    </source>
</evidence>
<dbReference type="PANTHER" id="PTHR12532">
    <property type="entry name" value="TRANSLATIONAL ACTIVATOR OF CYTOCHROME C OXIDASE 1"/>
    <property type="match status" value="1"/>
</dbReference>
<dbReference type="Gene3D" id="1.10.10.200">
    <property type="match status" value="1"/>
</dbReference>
<keyword evidence="4 6" id="KW-0238">DNA-binding</keyword>
<dbReference type="InterPro" id="IPR026564">
    <property type="entry name" value="Transcrip_reg_TACO1-like_dom3"/>
</dbReference>
<feature type="domain" description="TACO1/YebC-like N-terminal" evidence="8">
    <location>
        <begin position="5"/>
        <end position="76"/>
    </location>
</feature>
<evidence type="ECO:0000256" key="4">
    <source>
        <dbReference type="ARBA" id="ARBA00023125"/>
    </source>
</evidence>
<dbReference type="InterPro" id="IPR049083">
    <property type="entry name" value="TACO1_YebC_N"/>
</dbReference>
<protein>
    <recommendedName>
        <fullName evidence="6">Probable transcriptional regulatory protein JT25_014195</fullName>
    </recommendedName>
</protein>
<dbReference type="Proteomes" id="UP000030512">
    <property type="component" value="Chromosome"/>
</dbReference>
<dbReference type="InterPro" id="IPR002876">
    <property type="entry name" value="Transcrip_reg_TACO1-like"/>
</dbReference>
<comment type="subcellular location">
    <subcellularLocation>
        <location evidence="6">Cytoplasm</location>
    </subcellularLocation>
</comment>
<reference evidence="9 10" key="1">
    <citation type="journal article" date="2015" name="Environ. Microbiol.">
        <title>Methane oxidation coupled to nitrate reduction under hypoxia by the Gammaproteobacterium Methylomonas denitrificans, sp. nov. type strain FJG1.</title>
        <authorList>
            <person name="Kits K.D."/>
            <person name="Klotz M.G."/>
            <person name="Stein L.Y."/>
        </authorList>
    </citation>
    <scope>NUCLEOTIDE SEQUENCE [LARGE SCALE GENOMIC DNA]</scope>
    <source>
        <strain evidence="9 10">FJG1</strain>
    </source>
</reference>
<feature type="domain" description="TACO1/YebC-like second and third" evidence="7">
    <location>
        <begin position="83"/>
        <end position="237"/>
    </location>
</feature>
<dbReference type="FunFam" id="1.10.10.200:FF:000002">
    <property type="entry name" value="Probable transcriptional regulatory protein CLM62_37755"/>
    <property type="match status" value="1"/>
</dbReference>
<evidence type="ECO:0000256" key="2">
    <source>
        <dbReference type="ARBA" id="ARBA00022490"/>
    </source>
</evidence>
<dbReference type="OrthoDB" id="9781053at2"/>
<dbReference type="RefSeq" id="WP_036275568.1">
    <property type="nucleotide sequence ID" value="NZ_CP014476.1"/>
</dbReference>
<accession>A0A126T771</accession>
<dbReference type="SUPFAM" id="SSF75625">
    <property type="entry name" value="YebC-like"/>
    <property type="match status" value="1"/>
</dbReference>
<keyword evidence="2 6" id="KW-0963">Cytoplasm</keyword>
<dbReference type="EMBL" id="CP014476">
    <property type="protein sequence ID" value="AMK77614.1"/>
    <property type="molecule type" value="Genomic_DNA"/>
</dbReference>
<keyword evidence="10" id="KW-1185">Reference proteome</keyword>
<dbReference type="Gene3D" id="3.30.70.980">
    <property type="match status" value="2"/>
</dbReference>
<dbReference type="PANTHER" id="PTHR12532:SF6">
    <property type="entry name" value="TRANSCRIPTIONAL REGULATORY PROTEIN YEBC-RELATED"/>
    <property type="match status" value="1"/>
</dbReference>
<evidence type="ECO:0000256" key="3">
    <source>
        <dbReference type="ARBA" id="ARBA00023015"/>
    </source>
</evidence>
<keyword evidence="3 6" id="KW-0805">Transcription regulation</keyword>
<dbReference type="HAMAP" id="MF_00693">
    <property type="entry name" value="Transcrip_reg_TACO1"/>
    <property type="match status" value="1"/>
</dbReference>
<dbReference type="GO" id="GO:0003677">
    <property type="term" value="F:DNA binding"/>
    <property type="evidence" value="ECO:0007669"/>
    <property type="project" value="UniProtKB-UniRule"/>
</dbReference>
<proteinExistence type="inferred from homology"/>
<dbReference type="InterPro" id="IPR017856">
    <property type="entry name" value="Integrase-like_N"/>
</dbReference>
<evidence type="ECO:0000256" key="1">
    <source>
        <dbReference type="ARBA" id="ARBA00008724"/>
    </source>
</evidence>
<keyword evidence="5 6" id="KW-0804">Transcription</keyword>
<evidence type="ECO:0000259" key="8">
    <source>
        <dbReference type="Pfam" id="PF20772"/>
    </source>
</evidence>